<reference evidence="1 2" key="1">
    <citation type="journal article" date="2014" name="Genome Announc.">
        <title>Draft Genome Sequence of Fervidicella metallireducens Strain AeBT, an Iron-Reducing Thermoanaerobe from the Great Artesian Basin.</title>
        <authorList>
            <person name="Patel B.K."/>
        </authorList>
    </citation>
    <scope>NUCLEOTIDE SEQUENCE [LARGE SCALE GENOMIC DNA]</scope>
    <source>
        <strain evidence="1 2">AeB</strain>
    </source>
</reference>
<sequence>MEGEILNTSIDKQFRMDVFSLSGCYFVSPGKIIFKVTPDKNGTDEEQKLKGIWEFDIEKDSLKQIQ</sequence>
<dbReference type="Proteomes" id="UP000019681">
    <property type="component" value="Unassembled WGS sequence"/>
</dbReference>
<dbReference type="RefSeq" id="WP_035379543.1">
    <property type="nucleotide sequence ID" value="NZ_AZQP01000019.1"/>
</dbReference>
<keyword evidence="2" id="KW-1185">Reference proteome</keyword>
<comment type="caution">
    <text evidence="1">The sequence shown here is derived from an EMBL/GenBank/DDBJ whole genome shotgun (WGS) entry which is preliminary data.</text>
</comment>
<evidence type="ECO:0000313" key="2">
    <source>
        <dbReference type="Proteomes" id="UP000019681"/>
    </source>
</evidence>
<proteinExistence type="predicted"/>
<accession>A0A017RVT5</accession>
<dbReference type="STRING" id="1403537.Q428_07425"/>
<protein>
    <submittedName>
        <fullName evidence="1">Uncharacterized protein</fullName>
    </submittedName>
</protein>
<evidence type="ECO:0000313" key="1">
    <source>
        <dbReference type="EMBL" id="EYE88499.1"/>
    </source>
</evidence>
<gene>
    <name evidence="1" type="ORF">Q428_07425</name>
</gene>
<dbReference type="AlphaFoldDB" id="A0A017RVT5"/>
<organism evidence="1 2">
    <name type="scientific">Fervidicella metallireducens AeB</name>
    <dbReference type="NCBI Taxonomy" id="1403537"/>
    <lineage>
        <taxon>Bacteria</taxon>
        <taxon>Bacillati</taxon>
        <taxon>Bacillota</taxon>
        <taxon>Clostridia</taxon>
        <taxon>Eubacteriales</taxon>
        <taxon>Clostridiaceae</taxon>
        <taxon>Fervidicella</taxon>
    </lineage>
</organism>
<dbReference type="EMBL" id="AZQP01000019">
    <property type="protein sequence ID" value="EYE88499.1"/>
    <property type="molecule type" value="Genomic_DNA"/>
</dbReference>
<name>A0A017RVT5_9CLOT</name>